<dbReference type="EC" id="6.3.2.12" evidence="5"/>
<comment type="function">
    <text evidence="1">Functions in two distinct reactions of the de novo folate biosynthetic pathway. Catalyzes the addition of a glutamate residue to dihydropteroate (7,8-dihydropteroate or H2Pte) to form dihydrofolate (7,8-dihydrofolate monoglutamate or H2Pte-Glu). Also catalyzes successive additions of L-glutamate to tetrahydrofolate or 10-formyltetrahydrofolate or 5,10-methylenetetrahydrofolate, leading to folylpolyglutamate derivatives.</text>
</comment>
<name>A0ABS2KBI5_9GAMM</name>
<evidence type="ECO:0000256" key="2">
    <source>
        <dbReference type="ARBA" id="ARBA00004799"/>
    </source>
</evidence>
<evidence type="ECO:0000313" key="23">
    <source>
        <dbReference type="EMBL" id="MBM7127733.1"/>
    </source>
</evidence>
<evidence type="ECO:0000256" key="6">
    <source>
        <dbReference type="ARBA" id="ARBA00013025"/>
    </source>
</evidence>
<keyword evidence="13" id="KW-0289">Folate biosynthesis</keyword>
<dbReference type="Pfam" id="PF02875">
    <property type="entry name" value="Mur_ligase_C"/>
    <property type="match status" value="1"/>
</dbReference>
<evidence type="ECO:0000256" key="14">
    <source>
        <dbReference type="ARBA" id="ARBA00030048"/>
    </source>
</evidence>
<evidence type="ECO:0000256" key="17">
    <source>
        <dbReference type="ARBA" id="ARBA00047493"/>
    </source>
</evidence>
<reference evidence="23" key="1">
    <citation type="submission" date="2020-10" db="EMBL/GenBank/DDBJ databases">
        <title>Phylogeny of dyella-like bacteria.</title>
        <authorList>
            <person name="Fu J."/>
        </authorList>
    </citation>
    <scope>NUCLEOTIDE SEQUENCE</scope>
    <source>
        <strain evidence="23">DHOC52</strain>
    </source>
</reference>
<proteinExistence type="inferred from homology"/>
<evidence type="ECO:0000256" key="1">
    <source>
        <dbReference type="ARBA" id="ARBA00002714"/>
    </source>
</evidence>
<comment type="catalytic activity">
    <reaction evidence="17">
        <text>(6S)-5,6,7,8-tetrahydrofolyl-(gamma-L-Glu)(n) + L-glutamate + ATP = (6S)-5,6,7,8-tetrahydrofolyl-(gamma-L-Glu)(n+1) + ADP + phosphate + H(+)</text>
        <dbReference type="Rhea" id="RHEA:10580"/>
        <dbReference type="Rhea" id="RHEA-COMP:14738"/>
        <dbReference type="Rhea" id="RHEA-COMP:14740"/>
        <dbReference type="ChEBI" id="CHEBI:15378"/>
        <dbReference type="ChEBI" id="CHEBI:29985"/>
        <dbReference type="ChEBI" id="CHEBI:30616"/>
        <dbReference type="ChEBI" id="CHEBI:43474"/>
        <dbReference type="ChEBI" id="CHEBI:141005"/>
        <dbReference type="ChEBI" id="CHEBI:456216"/>
        <dbReference type="EC" id="6.3.2.17"/>
    </reaction>
</comment>
<dbReference type="EMBL" id="JADIKE010000039">
    <property type="protein sequence ID" value="MBM7127733.1"/>
    <property type="molecule type" value="Genomic_DNA"/>
</dbReference>
<evidence type="ECO:0000256" key="7">
    <source>
        <dbReference type="ARBA" id="ARBA00019357"/>
    </source>
</evidence>
<keyword evidence="11 21" id="KW-0067">ATP-binding</keyword>
<dbReference type="SUPFAM" id="SSF53623">
    <property type="entry name" value="MurD-like peptide ligases, catalytic domain"/>
    <property type="match status" value="1"/>
</dbReference>
<dbReference type="InterPro" id="IPR001645">
    <property type="entry name" value="Folylpolyglutamate_synth"/>
</dbReference>
<comment type="similarity">
    <text evidence="4 21">Belongs to the folylpolyglutamate synthase family.</text>
</comment>
<evidence type="ECO:0000256" key="15">
    <source>
        <dbReference type="ARBA" id="ARBA00030592"/>
    </source>
</evidence>
<evidence type="ECO:0000256" key="16">
    <source>
        <dbReference type="ARBA" id="ARBA00032510"/>
    </source>
</evidence>
<evidence type="ECO:0000256" key="3">
    <source>
        <dbReference type="ARBA" id="ARBA00005150"/>
    </source>
</evidence>
<dbReference type="PIRSF" id="PIRSF001563">
    <property type="entry name" value="Folylpolyglu_synth"/>
    <property type="match status" value="1"/>
</dbReference>
<keyword evidence="12" id="KW-0460">Magnesium</keyword>
<evidence type="ECO:0000256" key="18">
    <source>
        <dbReference type="ARBA" id="ARBA00047808"/>
    </source>
</evidence>
<evidence type="ECO:0000256" key="12">
    <source>
        <dbReference type="ARBA" id="ARBA00022842"/>
    </source>
</evidence>
<dbReference type="Gene3D" id="3.40.1190.10">
    <property type="entry name" value="Mur-like, catalytic domain"/>
    <property type="match status" value="1"/>
</dbReference>
<comment type="catalytic activity">
    <reaction evidence="18">
        <text>10-formyltetrahydrofolyl-(gamma-L-Glu)(n) + L-glutamate + ATP = 10-formyltetrahydrofolyl-(gamma-L-Glu)(n+1) + ADP + phosphate + H(+)</text>
        <dbReference type="Rhea" id="RHEA:51904"/>
        <dbReference type="Rhea" id="RHEA-COMP:13088"/>
        <dbReference type="Rhea" id="RHEA-COMP:14300"/>
        <dbReference type="ChEBI" id="CHEBI:15378"/>
        <dbReference type="ChEBI" id="CHEBI:29985"/>
        <dbReference type="ChEBI" id="CHEBI:30616"/>
        <dbReference type="ChEBI" id="CHEBI:43474"/>
        <dbReference type="ChEBI" id="CHEBI:134413"/>
        <dbReference type="ChEBI" id="CHEBI:456216"/>
        <dbReference type="EC" id="6.3.2.17"/>
    </reaction>
</comment>
<gene>
    <name evidence="23" type="primary">folC</name>
    <name evidence="23" type="ORF">ISP19_20350</name>
</gene>
<dbReference type="EC" id="6.3.2.17" evidence="6"/>
<dbReference type="GO" id="GO:0008841">
    <property type="term" value="F:dihydrofolate synthase activity"/>
    <property type="evidence" value="ECO:0007669"/>
    <property type="project" value="UniProtKB-EC"/>
</dbReference>
<dbReference type="InterPro" id="IPR036615">
    <property type="entry name" value="Mur_ligase_C_dom_sf"/>
</dbReference>
<dbReference type="GO" id="GO:0004326">
    <property type="term" value="F:tetrahydrofolylpolyglutamate synthase activity"/>
    <property type="evidence" value="ECO:0007669"/>
    <property type="project" value="UniProtKB-EC"/>
</dbReference>
<comment type="catalytic activity">
    <reaction evidence="19">
        <text>(6R)-5,10-methylenetetrahydrofolyl-(gamma-L-Glu)(n) + L-glutamate + ATP = (6R)-5,10-methylenetetrahydrofolyl-(gamma-L-Glu)(n+1) + ADP + phosphate + H(+)</text>
        <dbReference type="Rhea" id="RHEA:51912"/>
        <dbReference type="Rhea" id="RHEA-COMP:13257"/>
        <dbReference type="Rhea" id="RHEA-COMP:13258"/>
        <dbReference type="ChEBI" id="CHEBI:15378"/>
        <dbReference type="ChEBI" id="CHEBI:29985"/>
        <dbReference type="ChEBI" id="CHEBI:30616"/>
        <dbReference type="ChEBI" id="CHEBI:43474"/>
        <dbReference type="ChEBI" id="CHEBI:136572"/>
        <dbReference type="ChEBI" id="CHEBI:456216"/>
        <dbReference type="EC" id="6.3.2.17"/>
    </reaction>
</comment>
<dbReference type="PANTHER" id="PTHR11136:SF0">
    <property type="entry name" value="DIHYDROFOLATE SYNTHETASE-RELATED"/>
    <property type="match status" value="1"/>
</dbReference>
<evidence type="ECO:0000259" key="22">
    <source>
        <dbReference type="Pfam" id="PF02875"/>
    </source>
</evidence>
<evidence type="ECO:0000256" key="5">
    <source>
        <dbReference type="ARBA" id="ARBA00013023"/>
    </source>
</evidence>
<evidence type="ECO:0000256" key="9">
    <source>
        <dbReference type="ARBA" id="ARBA00022723"/>
    </source>
</evidence>
<dbReference type="Proteomes" id="UP001430149">
    <property type="component" value="Unassembled WGS sequence"/>
</dbReference>
<comment type="pathway">
    <text evidence="3">Cofactor biosynthesis; tetrahydrofolylpolyglutamate biosynthesis.</text>
</comment>
<dbReference type="SUPFAM" id="SSF53244">
    <property type="entry name" value="MurD-like peptide ligases, peptide-binding domain"/>
    <property type="match status" value="1"/>
</dbReference>
<organism evidence="23 24">
    <name type="scientific">Dyella flava</name>
    <dbReference type="NCBI Taxonomy" id="1920170"/>
    <lineage>
        <taxon>Bacteria</taxon>
        <taxon>Pseudomonadati</taxon>
        <taxon>Pseudomonadota</taxon>
        <taxon>Gammaproteobacteria</taxon>
        <taxon>Lysobacterales</taxon>
        <taxon>Rhodanobacteraceae</taxon>
        <taxon>Dyella</taxon>
    </lineage>
</organism>
<evidence type="ECO:0000256" key="13">
    <source>
        <dbReference type="ARBA" id="ARBA00022909"/>
    </source>
</evidence>
<evidence type="ECO:0000256" key="11">
    <source>
        <dbReference type="ARBA" id="ARBA00022840"/>
    </source>
</evidence>
<evidence type="ECO:0000256" key="19">
    <source>
        <dbReference type="ARBA" id="ARBA00049035"/>
    </source>
</evidence>
<protein>
    <recommendedName>
        <fullName evidence="7">Dihydrofolate synthase/folylpolyglutamate synthase</fullName>
        <ecNumber evidence="5">6.3.2.12</ecNumber>
        <ecNumber evidence="6">6.3.2.17</ecNumber>
    </recommendedName>
    <alternativeName>
        <fullName evidence="16">Folylpoly-gamma-glutamate synthetase-dihydrofolate synthetase</fullName>
    </alternativeName>
    <alternativeName>
        <fullName evidence="14">Folylpolyglutamate synthetase</fullName>
    </alternativeName>
    <alternativeName>
        <fullName evidence="15">Tetrahydrofolylpolyglutamate synthase</fullName>
    </alternativeName>
</protein>
<dbReference type="InterPro" id="IPR004101">
    <property type="entry name" value="Mur_ligase_C"/>
</dbReference>
<dbReference type="NCBIfam" id="NF008101">
    <property type="entry name" value="PRK10846.1"/>
    <property type="match status" value="1"/>
</dbReference>
<keyword evidence="10 21" id="KW-0547">Nucleotide-binding</keyword>
<dbReference type="Gene3D" id="3.90.190.20">
    <property type="entry name" value="Mur ligase, C-terminal domain"/>
    <property type="match status" value="1"/>
</dbReference>
<keyword evidence="8 21" id="KW-0436">Ligase</keyword>
<dbReference type="PANTHER" id="PTHR11136">
    <property type="entry name" value="FOLYLPOLYGLUTAMATE SYNTHASE-RELATED"/>
    <property type="match status" value="1"/>
</dbReference>
<evidence type="ECO:0000256" key="8">
    <source>
        <dbReference type="ARBA" id="ARBA00022598"/>
    </source>
</evidence>
<keyword evidence="9" id="KW-0479">Metal-binding</keyword>
<evidence type="ECO:0000313" key="24">
    <source>
        <dbReference type="Proteomes" id="UP001430149"/>
    </source>
</evidence>
<sequence length="437" mass="47015">MPLWCAGPNPESRVKPRTLAEWLDYQQRIHALGVDLGLDRVQAVWHRMGAPRLAPHVITVGGTNGKGSTVAFLEAMLTAAGQRVGCYTSPHLIHYNERIRIAGVDADDASLIECFERIELARGEIPLTYFEFGTLAAFDLFARDPLDVAVLEVGLGGRLDAVNLIDADAVIVTTVDLDHVEWLGPDRDSIGREKAGIARRDRPAIVGEIDPPKGLLEALSAHGARVERAGRDFWVERGSSDWQWLHQDGTRLRLPDPELAAPVQYANAASAIATLHALHVVDPAGLERIASAGMHRPRAPARLQFLGGDPAVIVDVGHNPQAARALAEWLDTQSGDERVHAVYGALSDKDVGGVMTALGSRITHWHLASLDQDTPRGLPASVLAGVLHQALPHAACDTHPDVRHALAAARASARRGERILVFGSFFVAAAALEETAG</sequence>
<evidence type="ECO:0000256" key="4">
    <source>
        <dbReference type="ARBA" id="ARBA00008276"/>
    </source>
</evidence>
<evidence type="ECO:0000256" key="20">
    <source>
        <dbReference type="ARBA" id="ARBA00049161"/>
    </source>
</evidence>
<comment type="pathway">
    <text evidence="2">Cofactor biosynthesis; tetrahydrofolate biosynthesis; 7,8-dihydrofolate from 2-amino-4-hydroxy-6-hydroxymethyl-7,8-dihydropteridine diphosphate and 4-aminobenzoate: step 2/2.</text>
</comment>
<dbReference type="InterPro" id="IPR036565">
    <property type="entry name" value="Mur-like_cat_sf"/>
</dbReference>
<dbReference type="NCBIfam" id="TIGR01499">
    <property type="entry name" value="folC"/>
    <property type="match status" value="1"/>
</dbReference>
<comment type="caution">
    <text evidence="23">The sequence shown here is derived from an EMBL/GenBank/DDBJ whole genome shotgun (WGS) entry which is preliminary data.</text>
</comment>
<feature type="domain" description="Mur ligase C-terminal" evidence="22">
    <location>
        <begin position="302"/>
        <end position="425"/>
    </location>
</feature>
<accession>A0ABS2KBI5</accession>
<keyword evidence="24" id="KW-1185">Reference proteome</keyword>
<evidence type="ECO:0000256" key="10">
    <source>
        <dbReference type="ARBA" id="ARBA00022741"/>
    </source>
</evidence>
<comment type="catalytic activity">
    <reaction evidence="20">
        <text>7,8-dihydropteroate + L-glutamate + ATP = 7,8-dihydrofolate + ADP + phosphate + H(+)</text>
        <dbReference type="Rhea" id="RHEA:23584"/>
        <dbReference type="ChEBI" id="CHEBI:15378"/>
        <dbReference type="ChEBI" id="CHEBI:17839"/>
        <dbReference type="ChEBI" id="CHEBI:29985"/>
        <dbReference type="ChEBI" id="CHEBI:30616"/>
        <dbReference type="ChEBI" id="CHEBI:43474"/>
        <dbReference type="ChEBI" id="CHEBI:57451"/>
        <dbReference type="ChEBI" id="CHEBI:456216"/>
        <dbReference type="EC" id="6.3.2.12"/>
    </reaction>
</comment>
<evidence type="ECO:0000256" key="21">
    <source>
        <dbReference type="PIRNR" id="PIRNR001563"/>
    </source>
</evidence>